<evidence type="ECO:0000313" key="6">
    <source>
        <dbReference type="Proteomes" id="UP001140949"/>
    </source>
</evidence>
<dbReference type="PANTHER" id="PTHR31875:SF24">
    <property type="entry name" value="PROTEIN DEHYDRATION-INDUCED 19 HOMOLOG 5"/>
    <property type="match status" value="1"/>
</dbReference>
<feature type="domain" description="Di19 zinc-binding" evidence="3">
    <location>
        <begin position="34"/>
        <end position="86"/>
    </location>
</feature>
<evidence type="ECO:0000259" key="4">
    <source>
        <dbReference type="Pfam" id="PF14571"/>
    </source>
</evidence>
<gene>
    <name evidence="5" type="ORF">M6B38_265980</name>
</gene>
<evidence type="ECO:0000313" key="5">
    <source>
        <dbReference type="EMBL" id="KAJ6850128.1"/>
    </source>
</evidence>
<organism evidence="5 6">
    <name type="scientific">Iris pallida</name>
    <name type="common">Sweet iris</name>
    <dbReference type="NCBI Taxonomy" id="29817"/>
    <lineage>
        <taxon>Eukaryota</taxon>
        <taxon>Viridiplantae</taxon>
        <taxon>Streptophyta</taxon>
        <taxon>Embryophyta</taxon>
        <taxon>Tracheophyta</taxon>
        <taxon>Spermatophyta</taxon>
        <taxon>Magnoliopsida</taxon>
        <taxon>Liliopsida</taxon>
        <taxon>Asparagales</taxon>
        <taxon>Iridaceae</taxon>
        <taxon>Iridoideae</taxon>
        <taxon>Irideae</taxon>
        <taxon>Iris</taxon>
    </lineage>
</organism>
<dbReference type="InterPro" id="IPR027935">
    <property type="entry name" value="Di19_C"/>
</dbReference>
<proteinExistence type="inferred from homology"/>
<name>A0AAX6IAP5_IRIPA</name>
<comment type="caution">
    <text evidence="5">The sequence shown here is derived from an EMBL/GenBank/DDBJ whole genome shotgun (WGS) entry which is preliminary data.</text>
</comment>
<dbReference type="AlphaFoldDB" id="A0AAX6IAP5"/>
<dbReference type="PANTHER" id="PTHR31875">
    <property type="entry name" value="PROTEIN DEHYDRATION-INDUCED 19"/>
    <property type="match status" value="1"/>
</dbReference>
<dbReference type="EMBL" id="JANAVB010003200">
    <property type="protein sequence ID" value="KAJ6850128.1"/>
    <property type="molecule type" value="Genomic_DNA"/>
</dbReference>
<evidence type="ECO:0000259" key="3">
    <source>
        <dbReference type="Pfam" id="PF05605"/>
    </source>
</evidence>
<protein>
    <submittedName>
        <fullName evidence="5">Protein DEHYDRATION-INDUCED 19-like protein 5-like isoform X1</fullName>
    </submittedName>
</protein>
<feature type="domain" description="Di19 C-terminal" evidence="4">
    <location>
        <begin position="114"/>
        <end position="204"/>
    </location>
</feature>
<dbReference type="InterPro" id="IPR033347">
    <property type="entry name" value="Di19"/>
</dbReference>
<sequence length="205" mass="22663">MELELLSGRFSSSSASASLQASSFYSGGDSTWDYFPCPFCYVEVEIPVLCTHLQEEHCFDTKNAVCPVCADNLGKDMTAHFTLQHSHMLKRRRPQRNSLWADGQAPVERDAHELGSFRGAPSSAHRRGNAAAHAAPDPLLLSFVSYPDIIHDQEASSGVAASDDASTSHEKSLKPTMANKSLEHDLEEMNQRAEFFQQMLLSTIF</sequence>
<evidence type="ECO:0000256" key="2">
    <source>
        <dbReference type="SAM" id="MobiDB-lite"/>
    </source>
</evidence>
<dbReference type="Pfam" id="PF05605">
    <property type="entry name" value="zf-Di19"/>
    <property type="match status" value="1"/>
</dbReference>
<comment type="similarity">
    <text evidence="1">Belongs to the Di19 family.</text>
</comment>
<reference evidence="5" key="2">
    <citation type="submission" date="2023-04" db="EMBL/GenBank/DDBJ databases">
        <authorList>
            <person name="Bruccoleri R.E."/>
            <person name="Oakeley E.J."/>
            <person name="Faust A.-M."/>
            <person name="Dessus-Babus S."/>
            <person name="Altorfer M."/>
            <person name="Burckhardt D."/>
            <person name="Oertli M."/>
            <person name="Naumann U."/>
            <person name="Petersen F."/>
            <person name="Wong J."/>
        </authorList>
    </citation>
    <scope>NUCLEOTIDE SEQUENCE</scope>
    <source>
        <strain evidence="5">GSM-AAB239-AS_SAM_17_03QT</strain>
        <tissue evidence="5">Leaf</tissue>
    </source>
</reference>
<evidence type="ECO:0000256" key="1">
    <source>
        <dbReference type="ARBA" id="ARBA00007109"/>
    </source>
</evidence>
<feature type="region of interest" description="Disordered" evidence="2">
    <location>
        <begin position="155"/>
        <end position="177"/>
    </location>
</feature>
<dbReference type="InterPro" id="IPR008598">
    <property type="entry name" value="Di19_Zn-bd"/>
</dbReference>
<feature type="compositionally biased region" description="Low complexity" evidence="2">
    <location>
        <begin position="155"/>
        <end position="165"/>
    </location>
</feature>
<dbReference type="Pfam" id="PF14571">
    <property type="entry name" value="Di19_C"/>
    <property type="match status" value="1"/>
</dbReference>
<keyword evidence="6" id="KW-1185">Reference proteome</keyword>
<dbReference type="Proteomes" id="UP001140949">
    <property type="component" value="Unassembled WGS sequence"/>
</dbReference>
<reference evidence="5" key="1">
    <citation type="journal article" date="2023" name="GigaByte">
        <title>Genome assembly of the bearded iris, Iris pallida Lam.</title>
        <authorList>
            <person name="Bruccoleri R.E."/>
            <person name="Oakeley E.J."/>
            <person name="Faust A.M.E."/>
            <person name="Altorfer M."/>
            <person name="Dessus-Babus S."/>
            <person name="Burckhardt D."/>
            <person name="Oertli M."/>
            <person name="Naumann U."/>
            <person name="Petersen F."/>
            <person name="Wong J."/>
        </authorList>
    </citation>
    <scope>NUCLEOTIDE SEQUENCE</scope>
    <source>
        <strain evidence="5">GSM-AAB239-AS_SAM_17_03QT</strain>
    </source>
</reference>
<accession>A0AAX6IAP5</accession>